<evidence type="ECO:0000313" key="2">
    <source>
        <dbReference type="Proteomes" id="UP000492821"/>
    </source>
</evidence>
<dbReference type="AlphaFoldDB" id="A0A7E4VDT1"/>
<keyword evidence="1" id="KW-0472">Membrane</keyword>
<keyword evidence="2" id="KW-1185">Reference proteome</keyword>
<accession>A0A7E4VDT1</accession>
<keyword evidence="1" id="KW-0812">Transmembrane</keyword>
<protein>
    <submittedName>
        <fullName evidence="3">Copper transporter</fullName>
    </submittedName>
</protein>
<evidence type="ECO:0000256" key="1">
    <source>
        <dbReference type="SAM" id="Phobius"/>
    </source>
</evidence>
<keyword evidence="1" id="KW-1133">Transmembrane helix</keyword>
<feature type="transmembrane region" description="Helical" evidence="1">
    <location>
        <begin position="12"/>
        <end position="34"/>
    </location>
</feature>
<dbReference type="WBParaSite" id="Pan_g19269.t1">
    <property type="protein sequence ID" value="Pan_g19269.t1"/>
    <property type="gene ID" value="Pan_g19269"/>
</dbReference>
<proteinExistence type="predicted"/>
<name>A0A7E4VDT1_PANRE</name>
<reference evidence="3" key="2">
    <citation type="submission" date="2020-10" db="UniProtKB">
        <authorList>
            <consortium name="WormBaseParasite"/>
        </authorList>
    </citation>
    <scope>IDENTIFICATION</scope>
</reference>
<reference evidence="2" key="1">
    <citation type="journal article" date="2013" name="Genetics">
        <title>The draft genome and transcriptome of Panagrellus redivivus are shaped by the harsh demands of a free-living lifestyle.</title>
        <authorList>
            <person name="Srinivasan J."/>
            <person name="Dillman A.R."/>
            <person name="Macchietto M.G."/>
            <person name="Heikkinen L."/>
            <person name="Lakso M."/>
            <person name="Fracchia K.M."/>
            <person name="Antoshechkin I."/>
            <person name="Mortazavi A."/>
            <person name="Wong G."/>
            <person name="Sternberg P.W."/>
        </authorList>
    </citation>
    <scope>NUCLEOTIDE SEQUENCE [LARGE SCALE GENOMIC DNA]</scope>
    <source>
        <strain evidence="2">MT8872</strain>
    </source>
</reference>
<sequence length="69" mass="8386">MSKMDIMLFRLFLGGFIGWILGFCMTYAFELLLYDRQQWRIARLRPPRLRRRNNAFYSNSDIFFNRAGI</sequence>
<evidence type="ECO:0000313" key="3">
    <source>
        <dbReference type="WBParaSite" id="Pan_g19269.t1"/>
    </source>
</evidence>
<dbReference type="Proteomes" id="UP000492821">
    <property type="component" value="Unassembled WGS sequence"/>
</dbReference>
<organism evidence="2 3">
    <name type="scientific">Panagrellus redivivus</name>
    <name type="common">Microworm</name>
    <dbReference type="NCBI Taxonomy" id="6233"/>
    <lineage>
        <taxon>Eukaryota</taxon>
        <taxon>Metazoa</taxon>
        <taxon>Ecdysozoa</taxon>
        <taxon>Nematoda</taxon>
        <taxon>Chromadorea</taxon>
        <taxon>Rhabditida</taxon>
        <taxon>Tylenchina</taxon>
        <taxon>Panagrolaimomorpha</taxon>
        <taxon>Panagrolaimoidea</taxon>
        <taxon>Panagrolaimidae</taxon>
        <taxon>Panagrellus</taxon>
    </lineage>
</organism>